<keyword evidence="2" id="KW-1185">Reference proteome</keyword>
<sequence>MHVGTTAGAWVAQRAVFAKQNHLTDTTLQAVPADNDGDMRSNNVLLIEEAPRVRV</sequence>
<dbReference type="AlphaFoldDB" id="E5A6Y5"/>
<name>E5A6Y5_LEPMJ</name>
<organism evidence="1 2">
    <name type="scientific">Leptosphaeria maculans (strain JN3 / isolate v23.1.3 / race Av1-4-5-6-7-8)</name>
    <name type="common">Blackleg fungus</name>
    <name type="synonym">Phoma lingam</name>
    <dbReference type="NCBI Taxonomy" id="985895"/>
    <lineage>
        <taxon>Eukaryota</taxon>
        <taxon>Fungi</taxon>
        <taxon>Dikarya</taxon>
        <taxon>Ascomycota</taxon>
        <taxon>Pezizomycotina</taxon>
        <taxon>Dothideomycetes</taxon>
        <taxon>Pleosporomycetidae</taxon>
        <taxon>Pleosporales</taxon>
        <taxon>Pleosporineae</taxon>
        <taxon>Leptosphaeriaceae</taxon>
        <taxon>Plenodomus</taxon>
        <taxon>Plenodomus lingam/Leptosphaeria maculans species complex</taxon>
    </lineage>
</organism>
<proteinExistence type="predicted"/>
<dbReference type="GeneID" id="13288934"/>
<evidence type="ECO:0000313" key="1">
    <source>
        <dbReference type="EMBL" id="CBX99380.1"/>
    </source>
</evidence>
<dbReference type="EMBL" id="FP929135">
    <property type="protein sequence ID" value="CBX99380.1"/>
    <property type="molecule type" value="Genomic_DNA"/>
</dbReference>
<gene>
    <name evidence="1" type="ORF">LEMA_P086190.1</name>
</gene>
<accession>E5A6Y5</accession>
<dbReference type="HOGENOM" id="CLU_3032824_0_0_1"/>
<dbReference type="Proteomes" id="UP000002668">
    <property type="component" value="Genome"/>
</dbReference>
<evidence type="ECO:0000313" key="2">
    <source>
        <dbReference type="Proteomes" id="UP000002668"/>
    </source>
</evidence>
<dbReference type="VEuPathDB" id="FungiDB:LEMA_P086190.1"/>
<protein>
    <submittedName>
        <fullName evidence="1">Uncharacterized protein</fullName>
    </submittedName>
</protein>
<reference evidence="2" key="1">
    <citation type="journal article" date="2011" name="Nat. Commun.">
        <title>Effector diversification within compartments of the Leptosphaeria maculans genome affected by Repeat-Induced Point mutations.</title>
        <authorList>
            <person name="Rouxel T."/>
            <person name="Grandaubert J."/>
            <person name="Hane J.K."/>
            <person name="Hoede C."/>
            <person name="van de Wouw A.P."/>
            <person name="Couloux A."/>
            <person name="Dominguez V."/>
            <person name="Anthouard V."/>
            <person name="Bally P."/>
            <person name="Bourras S."/>
            <person name="Cozijnsen A.J."/>
            <person name="Ciuffetti L.M."/>
            <person name="Degrave A."/>
            <person name="Dilmaghani A."/>
            <person name="Duret L."/>
            <person name="Fudal I."/>
            <person name="Goodwin S.B."/>
            <person name="Gout L."/>
            <person name="Glaser N."/>
            <person name="Linglin J."/>
            <person name="Kema G.H.J."/>
            <person name="Lapalu N."/>
            <person name="Lawrence C.B."/>
            <person name="May K."/>
            <person name="Meyer M."/>
            <person name="Ollivier B."/>
            <person name="Poulain J."/>
            <person name="Schoch C.L."/>
            <person name="Simon A."/>
            <person name="Spatafora J.W."/>
            <person name="Stachowiak A."/>
            <person name="Turgeon B.G."/>
            <person name="Tyler B.M."/>
            <person name="Vincent D."/>
            <person name="Weissenbach J."/>
            <person name="Amselem J."/>
            <person name="Quesneville H."/>
            <person name="Oliver R.P."/>
            <person name="Wincker P."/>
            <person name="Balesdent M.-H."/>
            <person name="Howlett B.J."/>
        </authorList>
    </citation>
    <scope>NUCLEOTIDE SEQUENCE [LARGE SCALE GENOMIC DNA]</scope>
    <source>
        <strain evidence="2">JN3 / isolate v23.1.3 / race Av1-4-5-6-7-8</strain>
    </source>
</reference>
<dbReference type="InParanoid" id="E5A6Y5"/>